<dbReference type="EMBL" id="BIXY01000015">
    <property type="protein sequence ID" value="GCF07864.1"/>
    <property type="molecule type" value="Genomic_DNA"/>
</dbReference>
<sequence>MSVCVFAHVQCYDGSGWWIVIVRPCYIFQNPYHICNNNYASLQKDVIANIGESQRCL</sequence>
<keyword evidence="2" id="KW-1185">Reference proteome</keyword>
<protein>
    <submittedName>
        <fullName evidence="1">Uncharacterized protein</fullName>
    </submittedName>
</protein>
<name>A0A5A5TAD8_9CHLR</name>
<proteinExistence type="predicted"/>
<organism evidence="1 2">
    <name type="scientific">Dictyobacter arantiisoli</name>
    <dbReference type="NCBI Taxonomy" id="2014874"/>
    <lineage>
        <taxon>Bacteria</taxon>
        <taxon>Bacillati</taxon>
        <taxon>Chloroflexota</taxon>
        <taxon>Ktedonobacteria</taxon>
        <taxon>Ktedonobacterales</taxon>
        <taxon>Dictyobacteraceae</taxon>
        <taxon>Dictyobacter</taxon>
    </lineage>
</organism>
<comment type="caution">
    <text evidence="1">The sequence shown here is derived from an EMBL/GenBank/DDBJ whole genome shotgun (WGS) entry which is preliminary data.</text>
</comment>
<dbReference type="AlphaFoldDB" id="A0A5A5TAD8"/>
<evidence type="ECO:0000313" key="1">
    <source>
        <dbReference type="EMBL" id="GCF07864.1"/>
    </source>
</evidence>
<accession>A0A5A5TAD8</accession>
<reference evidence="1 2" key="1">
    <citation type="submission" date="2019-01" db="EMBL/GenBank/DDBJ databases">
        <title>Draft genome sequence of Dictyobacter sp. Uno17.</title>
        <authorList>
            <person name="Wang C.M."/>
            <person name="Zheng Y."/>
            <person name="Sakai Y."/>
            <person name="Abe K."/>
            <person name="Yokota A."/>
            <person name="Yabe S."/>
        </authorList>
    </citation>
    <scope>NUCLEOTIDE SEQUENCE [LARGE SCALE GENOMIC DNA]</scope>
    <source>
        <strain evidence="1 2">Uno17</strain>
    </source>
</reference>
<gene>
    <name evidence="1" type="ORF">KDI_14280</name>
</gene>
<dbReference type="RefSeq" id="WP_172631930.1">
    <property type="nucleotide sequence ID" value="NZ_BIXY01000015.1"/>
</dbReference>
<dbReference type="Proteomes" id="UP000322530">
    <property type="component" value="Unassembled WGS sequence"/>
</dbReference>
<evidence type="ECO:0000313" key="2">
    <source>
        <dbReference type="Proteomes" id="UP000322530"/>
    </source>
</evidence>